<dbReference type="InterPro" id="IPR029030">
    <property type="entry name" value="Caspase-like_dom_sf"/>
</dbReference>
<dbReference type="InterPro" id="IPR011600">
    <property type="entry name" value="Pept_C14_caspase"/>
</dbReference>
<dbReference type="SUPFAM" id="SSF52129">
    <property type="entry name" value="Caspase-like"/>
    <property type="match status" value="1"/>
</dbReference>
<reference evidence="2 3" key="1">
    <citation type="submission" date="2024-10" db="EMBL/GenBank/DDBJ databases">
        <authorList>
            <person name="Ratan Roy A."/>
            <person name="Morales Sandoval P.H."/>
            <person name="De Los Santos Villalobos S."/>
            <person name="Chakraborty S."/>
            <person name="Mukherjee J."/>
        </authorList>
    </citation>
    <scope>NUCLEOTIDE SEQUENCE [LARGE SCALE GENOMIC DNA]</scope>
    <source>
        <strain evidence="2 3">S1</strain>
    </source>
</reference>
<accession>A0ABW6ICN7</accession>
<evidence type="ECO:0000313" key="2">
    <source>
        <dbReference type="EMBL" id="MFE4105933.1"/>
    </source>
</evidence>
<keyword evidence="3" id="KW-1185">Reference proteome</keyword>
<gene>
    <name evidence="2" type="ORF">ACFVKH_06580</name>
</gene>
<proteinExistence type="predicted"/>
<evidence type="ECO:0000313" key="3">
    <source>
        <dbReference type="Proteomes" id="UP001600165"/>
    </source>
</evidence>
<protein>
    <submittedName>
        <fullName evidence="2">Caspase family protein</fullName>
    </submittedName>
</protein>
<dbReference type="EMBL" id="JBHZOL010000044">
    <property type="protein sequence ID" value="MFE4105933.1"/>
    <property type="molecule type" value="Genomic_DNA"/>
</dbReference>
<comment type="caution">
    <text evidence="2">The sequence shown here is derived from an EMBL/GenBank/DDBJ whole genome shotgun (WGS) entry which is preliminary data.</text>
</comment>
<name>A0ABW6ICN7_9CYAN</name>
<dbReference type="Pfam" id="PF00656">
    <property type="entry name" value="Peptidase_C14"/>
    <property type="match status" value="1"/>
</dbReference>
<dbReference type="Gene3D" id="3.40.50.1460">
    <property type="match status" value="1"/>
</dbReference>
<evidence type="ECO:0000259" key="1">
    <source>
        <dbReference type="Pfam" id="PF00656"/>
    </source>
</evidence>
<dbReference type="Proteomes" id="UP001600165">
    <property type="component" value="Unassembled WGS sequence"/>
</dbReference>
<dbReference type="RefSeq" id="WP_377963199.1">
    <property type="nucleotide sequence ID" value="NZ_JBHZOL010000044.1"/>
</dbReference>
<sequence length="478" mass="55021">MNIAIVLAVSEYQGTSCLPGCVLDGQLMKSLLDATGKYNEILLINQETFSIKVKDKLSDFISKNQGEVFDEVFFYYTGHGDFRENEFYYILTDFDRSNYRQTTLANSELDNFLRQLNPELIVKVIDACHSGVTYIKDNDVFSKHIIETKQQFKHCYFMFSSMNNQSSYQSNVISHFTKSFIDAVASYPSTEIRYKHIIDSISDDFDTNALQKPLFVTQAGFTEVFCSVNQKMKDLLLGQMGSLLESKSEDDGLKILTLVELIKQDSQKYCSREEALKTLESIEASVRSYIYSPEISDLYDIQIEFESDNKSISEHDDSIGKWLKENNNDYFSKVTYRREAASGSSPIIQAMASLSYLYGDDKVKYVISGFELTVDVPFKLIKIDAHPKYPNLDWQECKIAFVFSQVNIRFFYFYSNFKLSTWDQYTHNFSSDWQTIEVEMKDSERVEGAISGILSKFDSFVLDPLRAKYILTVDSRSS</sequence>
<organism evidence="2 3">
    <name type="scientific">Almyronema epifaneia S1</name>
    <dbReference type="NCBI Taxonomy" id="2991925"/>
    <lineage>
        <taxon>Bacteria</taxon>
        <taxon>Bacillati</taxon>
        <taxon>Cyanobacteriota</taxon>
        <taxon>Cyanophyceae</taxon>
        <taxon>Nodosilineales</taxon>
        <taxon>Nodosilineaceae</taxon>
        <taxon>Almyronema</taxon>
        <taxon>Almyronema epifaneia</taxon>
    </lineage>
</organism>
<feature type="domain" description="Peptidase C14 caspase" evidence="1">
    <location>
        <begin position="2"/>
        <end position="213"/>
    </location>
</feature>